<evidence type="ECO:0000313" key="2">
    <source>
        <dbReference type="EMBL" id="GGA50386.1"/>
    </source>
</evidence>
<dbReference type="Gene3D" id="3.20.20.80">
    <property type="entry name" value="Glycosidases"/>
    <property type="match status" value="1"/>
</dbReference>
<dbReference type="Gene3D" id="2.60.120.430">
    <property type="entry name" value="Galactose-binding lectin"/>
    <property type="match status" value="1"/>
</dbReference>
<protein>
    <recommendedName>
        <fullName evidence="4">Beta-agarase</fullName>
    </recommendedName>
</protein>
<keyword evidence="1" id="KW-0732">Signal</keyword>
<dbReference type="InterPro" id="IPR017853">
    <property type="entry name" value="GH"/>
</dbReference>
<evidence type="ECO:0000313" key="3">
    <source>
        <dbReference type="Proteomes" id="UP000620046"/>
    </source>
</evidence>
<comment type="caution">
    <text evidence="2">The sequence shown here is derived from an EMBL/GenBank/DDBJ whole genome shotgun (WGS) entry which is preliminary data.</text>
</comment>
<name>A0ABQ1GUU1_9GAMM</name>
<dbReference type="RefSeq" id="WP_188797971.1">
    <property type="nucleotide sequence ID" value="NZ_BMJA01000006.1"/>
</dbReference>
<gene>
    <name evidence="2" type="ORF">GCM10010981_44650</name>
</gene>
<organism evidence="2 3">
    <name type="scientific">Dyella nitratireducens</name>
    <dbReference type="NCBI Taxonomy" id="1849580"/>
    <lineage>
        <taxon>Bacteria</taxon>
        <taxon>Pseudomonadati</taxon>
        <taxon>Pseudomonadota</taxon>
        <taxon>Gammaproteobacteria</taxon>
        <taxon>Lysobacterales</taxon>
        <taxon>Rhodanobacteraceae</taxon>
        <taxon>Dyella</taxon>
    </lineage>
</organism>
<keyword evidence="3" id="KW-1185">Reference proteome</keyword>
<evidence type="ECO:0000256" key="1">
    <source>
        <dbReference type="SAM" id="SignalP"/>
    </source>
</evidence>
<feature type="chain" id="PRO_5045433214" description="Beta-agarase" evidence="1">
    <location>
        <begin position="22"/>
        <end position="711"/>
    </location>
</feature>
<reference evidence="3" key="1">
    <citation type="journal article" date="2019" name="Int. J. Syst. Evol. Microbiol.">
        <title>The Global Catalogue of Microorganisms (GCM) 10K type strain sequencing project: providing services to taxonomists for standard genome sequencing and annotation.</title>
        <authorList>
            <consortium name="The Broad Institute Genomics Platform"/>
            <consortium name="The Broad Institute Genome Sequencing Center for Infectious Disease"/>
            <person name="Wu L."/>
            <person name="Ma J."/>
        </authorList>
    </citation>
    <scope>NUCLEOTIDE SEQUENCE [LARGE SCALE GENOMIC DNA]</scope>
    <source>
        <strain evidence="3">CGMCC 1.15439</strain>
    </source>
</reference>
<proteinExistence type="predicted"/>
<dbReference type="EMBL" id="BMJA01000006">
    <property type="protein sequence ID" value="GGA50386.1"/>
    <property type="molecule type" value="Genomic_DNA"/>
</dbReference>
<accession>A0ABQ1GUU1</accession>
<feature type="signal peptide" evidence="1">
    <location>
        <begin position="1"/>
        <end position="21"/>
    </location>
</feature>
<sequence length="711" mass="77730">MKFIVPCAGLVLGLLSFRSTAADVADLAASSMPANIQLQQVQRTSQVERDAHGTPLQRYAFQPVGQPQIVITPAAGVSNWNGQGTLQIQVQNAMPWAVTLDVTIDGTAGQRLHAQIGLPAGPAQTLIIPLHATSSRAFGMQVGPPMPFDDHGHTVFVAGIVEGAIDLAQVHDIRLGMPAPQAVQELLLGKLETSRGDSAVQDAYRGIVDQWGQYTRGHWPEKIDSDAALRSAHAEEQKRLQTQLTERQGLDAYGGREDIPLTRTGWFHTQKANGRWWLVTPDGHAFFSLGLNTVTSHDTRTYVQGRESMFVNLPPDQSLWSAFYGSSDTRDAERAASAGLGANHGRWFDFYEANLYRVDGADWLAAWRKRTLDRLQAWGFNTIGNWSDKALTEQHRLAYTLSISIHGPFGNVSSGYDYWGRMPDPFDPRFAQAVEQSVAQDTAASGDDPWLLGYYADNELAWAGQGPQGRWGLAMGTLHGKAQSAAKQAFIAMLKKKYGAASKLAAAWGIALGDWSALDVANFPAPEPNAAYPAIADDYSAWLRRYADQYFGLVAAAIHRHDPHHLFLGGRFAVNTPEAVASCAKYCDVISFNIYADLPQHGVDLDAIHKLDKPMMITEFHFGSGDRGPFGKGVVSVWTEDQRGAAYARYVQAAASDPAIVGTHWFEYVDEPVTGRLLDGENSHTGLVGITDIPFNGFIDAVRKTNLSLRH</sequence>
<evidence type="ECO:0008006" key="4">
    <source>
        <dbReference type="Google" id="ProtNLM"/>
    </source>
</evidence>
<dbReference type="Proteomes" id="UP000620046">
    <property type="component" value="Unassembled WGS sequence"/>
</dbReference>
<dbReference type="SUPFAM" id="SSF51445">
    <property type="entry name" value="(Trans)glycosidases"/>
    <property type="match status" value="1"/>
</dbReference>